<keyword evidence="7" id="KW-0862">Zinc</keyword>
<dbReference type="GO" id="GO:0050538">
    <property type="term" value="F:N-carbamoyl-L-amino-acid hydrolase activity"/>
    <property type="evidence" value="ECO:0007669"/>
    <property type="project" value="UniProtKB-EC"/>
</dbReference>
<dbReference type="InterPro" id="IPR036264">
    <property type="entry name" value="Bact_exopeptidase_dim_dom"/>
</dbReference>
<evidence type="ECO:0000256" key="2">
    <source>
        <dbReference type="ARBA" id="ARBA00006153"/>
    </source>
</evidence>
<evidence type="ECO:0000256" key="6">
    <source>
        <dbReference type="ARBA" id="ARBA00023211"/>
    </source>
</evidence>
<feature type="binding site" evidence="7">
    <location>
        <position position="79"/>
    </location>
    <ligand>
        <name>Zn(2+)</name>
        <dbReference type="ChEBI" id="CHEBI:29105"/>
        <label>1</label>
    </ligand>
</feature>
<feature type="binding site" evidence="7">
    <location>
        <position position="90"/>
    </location>
    <ligand>
        <name>Zn(2+)</name>
        <dbReference type="ChEBI" id="CHEBI:29105"/>
        <label>1</label>
    </ligand>
</feature>
<evidence type="ECO:0000256" key="5">
    <source>
        <dbReference type="ARBA" id="ARBA00022801"/>
    </source>
</evidence>
<comment type="subunit">
    <text evidence="3">Homodimer.</text>
</comment>
<accession>A0A6J4R5R1</accession>
<dbReference type="PANTHER" id="PTHR32494">
    <property type="entry name" value="ALLANTOATE DEIMINASE-RELATED"/>
    <property type="match status" value="1"/>
</dbReference>
<feature type="domain" description="Peptidase M20 dimerisation" evidence="9">
    <location>
        <begin position="217"/>
        <end position="305"/>
    </location>
</feature>
<comment type="similarity">
    <text evidence="2">Belongs to the peptidase M20 family.</text>
</comment>
<protein>
    <submittedName>
        <fullName evidence="10">N-carbamoyl-L-amino acid hydrolase</fullName>
        <ecNumber evidence="10">3.5.1.87</ecNumber>
    </submittedName>
</protein>
<dbReference type="InterPro" id="IPR011650">
    <property type="entry name" value="Peptidase_M20_dimer"/>
</dbReference>
<name>A0A6J4R5R1_9ACTN</name>
<dbReference type="EMBL" id="CADCVI010000086">
    <property type="protein sequence ID" value="CAA9464974.1"/>
    <property type="molecule type" value="Genomic_DNA"/>
</dbReference>
<dbReference type="Gene3D" id="3.30.70.360">
    <property type="match status" value="1"/>
</dbReference>
<reference evidence="10" key="1">
    <citation type="submission" date="2020-02" db="EMBL/GenBank/DDBJ databases">
        <authorList>
            <person name="Meier V. D."/>
        </authorList>
    </citation>
    <scope>NUCLEOTIDE SEQUENCE</scope>
    <source>
        <strain evidence="10">AVDCRST_MAG25</strain>
    </source>
</reference>
<evidence type="ECO:0000256" key="8">
    <source>
        <dbReference type="PIRSR" id="PIRSR001235-2"/>
    </source>
</evidence>
<evidence type="ECO:0000256" key="7">
    <source>
        <dbReference type="PIRSR" id="PIRSR001235-1"/>
    </source>
</evidence>
<gene>
    <name evidence="10" type="ORF">AVDCRST_MAG25-1399</name>
</gene>
<comment type="cofactor">
    <cofactor evidence="1">
        <name>Mn(2+)</name>
        <dbReference type="ChEBI" id="CHEBI:29035"/>
    </cofactor>
</comment>
<dbReference type="PIRSF" id="PIRSF001235">
    <property type="entry name" value="Amidase_carbamoylase"/>
    <property type="match status" value="1"/>
</dbReference>
<evidence type="ECO:0000313" key="10">
    <source>
        <dbReference type="EMBL" id="CAA9464974.1"/>
    </source>
</evidence>
<comment type="cofactor">
    <cofactor evidence="7">
        <name>Zn(2+)</name>
        <dbReference type="ChEBI" id="CHEBI:29105"/>
    </cofactor>
    <text evidence="7">Binds 2 Zn(2+) ions per subunit.</text>
</comment>
<feature type="binding site" evidence="7">
    <location>
        <position position="125"/>
    </location>
    <ligand>
        <name>Zn(2+)</name>
        <dbReference type="ChEBI" id="CHEBI:29105"/>
        <label>2</label>
    </ligand>
</feature>
<dbReference type="GO" id="GO:0016813">
    <property type="term" value="F:hydrolase activity, acting on carbon-nitrogen (but not peptide) bonds, in linear amidines"/>
    <property type="evidence" value="ECO:0007669"/>
    <property type="project" value="InterPro"/>
</dbReference>
<keyword evidence="6" id="KW-0464">Manganese</keyword>
<dbReference type="Gene3D" id="3.40.630.10">
    <property type="entry name" value="Zn peptidases"/>
    <property type="match status" value="1"/>
</dbReference>
<dbReference type="InterPro" id="IPR010158">
    <property type="entry name" value="Amidase_Cbmase"/>
</dbReference>
<dbReference type="AlphaFoldDB" id="A0A6J4R5R1"/>
<feature type="binding site" evidence="7">
    <location>
        <position position="90"/>
    </location>
    <ligand>
        <name>Zn(2+)</name>
        <dbReference type="ChEBI" id="CHEBI:29105"/>
        <label>2</label>
    </ligand>
</feature>
<proteinExistence type="inferred from homology"/>
<evidence type="ECO:0000256" key="3">
    <source>
        <dbReference type="ARBA" id="ARBA00011738"/>
    </source>
</evidence>
<dbReference type="EC" id="3.5.1.87" evidence="10"/>
<evidence type="ECO:0000259" key="9">
    <source>
        <dbReference type="Pfam" id="PF07687"/>
    </source>
</evidence>
<dbReference type="GO" id="GO:0046872">
    <property type="term" value="F:metal ion binding"/>
    <property type="evidence" value="ECO:0007669"/>
    <property type="project" value="UniProtKB-KW"/>
</dbReference>
<feature type="binding site" evidence="8">
    <location>
        <position position="273"/>
    </location>
    <ligand>
        <name>allantoate</name>
        <dbReference type="ChEBI" id="CHEBI:17536"/>
    </ligand>
</feature>
<dbReference type="CDD" id="cd03884">
    <property type="entry name" value="M20_bAS"/>
    <property type="match status" value="1"/>
</dbReference>
<feature type="binding site" evidence="8">
    <location>
        <position position="286"/>
    </location>
    <ligand>
        <name>allantoate</name>
        <dbReference type="ChEBI" id="CHEBI:17536"/>
    </ligand>
</feature>
<dbReference type="NCBIfam" id="TIGR01879">
    <property type="entry name" value="hydantase"/>
    <property type="match status" value="1"/>
</dbReference>
<dbReference type="NCBIfam" id="NF006775">
    <property type="entry name" value="PRK09290.2-5"/>
    <property type="match status" value="1"/>
</dbReference>
<dbReference type="InterPro" id="IPR002933">
    <property type="entry name" value="Peptidase_M20"/>
</dbReference>
<dbReference type="Pfam" id="PF07687">
    <property type="entry name" value="M20_dimer"/>
    <property type="match status" value="1"/>
</dbReference>
<keyword evidence="4 7" id="KW-0479">Metal-binding</keyword>
<feature type="binding site" evidence="7">
    <location>
        <position position="189"/>
    </location>
    <ligand>
        <name>Zn(2+)</name>
        <dbReference type="ChEBI" id="CHEBI:29105"/>
        <label>1</label>
    </ligand>
</feature>
<dbReference type="SUPFAM" id="SSF53187">
    <property type="entry name" value="Zn-dependent exopeptidases"/>
    <property type="match status" value="1"/>
</dbReference>
<feature type="binding site" evidence="7">
    <location>
        <position position="380"/>
    </location>
    <ligand>
        <name>Zn(2+)</name>
        <dbReference type="ChEBI" id="CHEBI:29105"/>
        <label>2</label>
    </ligand>
</feature>
<keyword evidence="5 10" id="KW-0378">Hydrolase</keyword>
<sequence>MSGTARAVMERCDILGGISEEPGLLVRPYGSGAMRRVNDVVAGWMREAGMSVRTDAIGNLIGRCEAREENAPTLVLGSHLDTVRDAGRYDGPLGVLVALACVERLNASGERLPFAVEVAAFADEEGLRFGTTFLGSSVFAGTFDPGLLDLTDAHGATVAEAVRAFGGDPEALAGEGSRPGGLLGYCEVHIEQGPVLEGLGLPVGVVSGIQGQSRVGAGFVGEAGHAGTVPMRGRRDALCAAAEFVLAVEETARGEDGMVATVGTIEVHPGASNVIPGEARLTLDLRHGDDAVRVRVLEALRSRAEGMAAARGLELAWRVRQESGAVPMDEGLTALLVRAVEDLGIPAHRLTSGAGHDAAEMAAVAPVAMLFVRCERGISHNPLESVAEPDIAAAVEALGRFLVFLAGERG</sequence>
<evidence type="ECO:0000256" key="4">
    <source>
        <dbReference type="ARBA" id="ARBA00022723"/>
    </source>
</evidence>
<evidence type="ECO:0000256" key="1">
    <source>
        <dbReference type="ARBA" id="ARBA00001936"/>
    </source>
</evidence>
<dbReference type="SUPFAM" id="SSF55031">
    <property type="entry name" value="Bacterial exopeptidase dimerisation domain"/>
    <property type="match status" value="1"/>
</dbReference>
<organism evidence="10">
    <name type="scientific">uncultured Rubrobacteraceae bacterium</name>
    <dbReference type="NCBI Taxonomy" id="349277"/>
    <lineage>
        <taxon>Bacteria</taxon>
        <taxon>Bacillati</taxon>
        <taxon>Actinomycetota</taxon>
        <taxon>Rubrobacteria</taxon>
        <taxon>Rubrobacterales</taxon>
        <taxon>Rubrobacteraceae</taxon>
        <taxon>environmental samples</taxon>
    </lineage>
</organism>
<dbReference type="Pfam" id="PF01546">
    <property type="entry name" value="Peptidase_M20"/>
    <property type="match status" value="1"/>
</dbReference>
<feature type="binding site" evidence="8">
    <location>
        <position position="214"/>
    </location>
    <ligand>
        <name>allantoate</name>
        <dbReference type="ChEBI" id="CHEBI:17536"/>
    </ligand>
</feature>
<dbReference type="PANTHER" id="PTHR32494:SF19">
    <property type="entry name" value="ALLANTOATE DEIMINASE-RELATED"/>
    <property type="match status" value="1"/>
</dbReference>